<dbReference type="GO" id="GO:0006302">
    <property type="term" value="P:double-strand break repair"/>
    <property type="evidence" value="ECO:0007669"/>
    <property type="project" value="TreeGrafter"/>
</dbReference>
<dbReference type="GO" id="GO:0006270">
    <property type="term" value="P:DNA replication initiation"/>
    <property type="evidence" value="ECO:0007669"/>
    <property type="project" value="TreeGrafter"/>
</dbReference>
<evidence type="ECO:0000259" key="4">
    <source>
        <dbReference type="Pfam" id="PF17764"/>
    </source>
</evidence>
<dbReference type="SUPFAM" id="SSF52540">
    <property type="entry name" value="P-loop containing nucleoside triphosphate hydrolases"/>
    <property type="match status" value="1"/>
</dbReference>
<dbReference type="EMBL" id="MFBA01000057">
    <property type="protein sequence ID" value="OGD84549.1"/>
    <property type="molecule type" value="Genomic_DNA"/>
</dbReference>
<dbReference type="InterPro" id="IPR027417">
    <property type="entry name" value="P-loop_NTPase"/>
</dbReference>
<keyword evidence="1" id="KW-0547">Nucleotide-binding</keyword>
<dbReference type="GO" id="GO:0003677">
    <property type="term" value="F:DNA binding"/>
    <property type="evidence" value="ECO:0007669"/>
    <property type="project" value="UniProtKB-KW"/>
</dbReference>
<reference evidence="5 6" key="1">
    <citation type="journal article" date="2016" name="Nat. Commun.">
        <title>Thousands of microbial genomes shed light on interconnected biogeochemical processes in an aquifer system.</title>
        <authorList>
            <person name="Anantharaman K."/>
            <person name="Brown C.T."/>
            <person name="Hug L.A."/>
            <person name="Sharon I."/>
            <person name="Castelle C.J."/>
            <person name="Probst A.J."/>
            <person name="Thomas B.C."/>
            <person name="Singh A."/>
            <person name="Wilkins M.J."/>
            <person name="Karaoz U."/>
            <person name="Brodie E.L."/>
            <person name="Williams K.H."/>
            <person name="Hubbard S.S."/>
            <person name="Banfield J.F."/>
        </authorList>
    </citation>
    <scope>NUCLEOTIDE SEQUENCE [LARGE SCALE GENOMIC DNA]</scope>
</reference>
<name>A0A1F5FY61_9BACT</name>
<dbReference type="Proteomes" id="UP000177069">
    <property type="component" value="Unassembled WGS sequence"/>
</dbReference>
<evidence type="ECO:0000256" key="2">
    <source>
        <dbReference type="ARBA" id="ARBA00022840"/>
    </source>
</evidence>
<evidence type="ECO:0000256" key="1">
    <source>
        <dbReference type="ARBA" id="ARBA00022741"/>
    </source>
</evidence>
<dbReference type="Gene3D" id="3.40.1440.60">
    <property type="entry name" value="PriA, 3(prime) DNA-binding domain"/>
    <property type="match status" value="1"/>
</dbReference>
<comment type="caution">
    <text evidence="5">The sequence shown here is derived from an EMBL/GenBank/DDBJ whole genome shotgun (WGS) entry which is preliminary data.</text>
</comment>
<dbReference type="AlphaFoldDB" id="A0A1F5FY61"/>
<keyword evidence="2" id="KW-0067">ATP-binding</keyword>
<evidence type="ECO:0000313" key="5">
    <source>
        <dbReference type="EMBL" id="OGD84549.1"/>
    </source>
</evidence>
<evidence type="ECO:0000256" key="3">
    <source>
        <dbReference type="ARBA" id="ARBA00023125"/>
    </source>
</evidence>
<dbReference type="GO" id="GO:0043138">
    <property type="term" value="F:3'-5' DNA helicase activity"/>
    <property type="evidence" value="ECO:0007669"/>
    <property type="project" value="TreeGrafter"/>
</dbReference>
<dbReference type="Pfam" id="PF17764">
    <property type="entry name" value="PriA_3primeBD"/>
    <property type="match status" value="1"/>
</dbReference>
<dbReference type="PANTHER" id="PTHR30580:SF0">
    <property type="entry name" value="PRIMOSOMAL PROTEIN N"/>
    <property type="match status" value="1"/>
</dbReference>
<dbReference type="InterPro" id="IPR042115">
    <property type="entry name" value="PriA_3primeBD_sf"/>
</dbReference>
<dbReference type="PANTHER" id="PTHR30580">
    <property type="entry name" value="PRIMOSOMAL PROTEIN N"/>
    <property type="match status" value="1"/>
</dbReference>
<dbReference type="GO" id="GO:0005524">
    <property type="term" value="F:ATP binding"/>
    <property type="evidence" value="ECO:0007669"/>
    <property type="project" value="UniProtKB-KW"/>
</dbReference>
<dbReference type="GO" id="GO:0006310">
    <property type="term" value="P:DNA recombination"/>
    <property type="evidence" value="ECO:0007669"/>
    <property type="project" value="TreeGrafter"/>
</dbReference>
<sequence length="574" mass="65068">MYADVVVLTYQAPDINYFTYLVPKNLEKEIKVGQLVEVPFGKRNPIGIVTQTFDKDSPLQRRILSKIKPIRSVAFSTPILLPYQVELLKWMSAYYLAPMVNCLEAMLPTAALNVKRLTANAKLEKSFSPSSLGVSQSIILVPTINRIPQALAQFPKAKNYAIYHNELKTGEKFATWLKIISGNVDFIFGSRSAIFTPCPNLTQIKIYDEHETVYKDERSPYFCTLTVAEKISKLTGAQIQIVDPSPKISTYFLMPKNTYITQSKIKYHIVSMQNERLMQNFGPISDSLLSHLKKNAAGGKNSLLFLNKKKEVGVLFCKDCKNSQYLEKQPESCPNCQSSDFNFNVLNISSLAQEVKSKVPSAKINLMSEDTRLSSDRQSTIDIATAAVFYAPLVKKYDLVAHIQTDTLINRADFSSNEILFNQITDLKKLLKIGGSLILQTYNPDQPVLKAATHGNYLIYYENQLSQRRLLAYPPFGLLIKLTLKGLRKEQVEEKAQQLSQTLKANLLSLLPFTILGPYQPIFFSKQTTYNIILKCKLNSYTLEERQKTIEKLSPILRKIERGWQITVEPESIN</sequence>
<proteinExistence type="predicted"/>
<evidence type="ECO:0000313" key="6">
    <source>
        <dbReference type="Proteomes" id="UP000177069"/>
    </source>
</evidence>
<accession>A0A1F5FY61</accession>
<protein>
    <recommendedName>
        <fullName evidence="4">Primosomal protein N' 3' DNA-binding domain-containing protein</fullName>
    </recommendedName>
</protein>
<keyword evidence="3" id="KW-0238">DNA-binding</keyword>
<organism evidence="5 6">
    <name type="scientific">Candidatus Curtissbacteria bacterium RIFCSPHIGHO2_01_FULL_41_13</name>
    <dbReference type="NCBI Taxonomy" id="1797745"/>
    <lineage>
        <taxon>Bacteria</taxon>
        <taxon>Candidatus Curtissiibacteriota</taxon>
    </lineage>
</organism>
<dbReference type="InterPro" id="IPR041222">
    <property type="entry name" value="PriA_3primeBD"/>
</dbReference>
<feature type="domain" description="Primosomal protein N' 3' DNA-binding" evidence="4">
    <location>
        <begin position="16"/>
        <end position="108"/>
    </location>
</feature>
<gene>
    <name evidence="5" type="ORF">A2696_01950</name>
</gene>
<dbReference type="Gene3D" id="3.40.50.300">
    <property type="entry name" value="P-loop containing nucleotide triphosphate hydrolases"/>
    <property type="match status" value="1"/>
</dbReference>